<dbReference type="SUPFAM" id="SSF55326">
    <property type="entry name" value="PurM N-terminal domain-like"/>
    <property type="match status" value="1"/>
</dbReference>
<evidence type="ECO:0000256" key="8">
    <source>
        <dbReference type="ARBA" id="ARBA00022741"/>
    </source>
</evidence>
<comment type="catalytic activity">
    <reaction evidence="14 15">
        <text>2-formamido-N(1)-(5-O-phospho-beta-D-ribosyl)acetamidine + ATP = 5-amino-1-(5-phospho-beta-D-ribosyl)imidazole + ADP + phosphate + H(+)</text>
        <dbReference type="Rhea" id="RHEA:23032"/>
        <dbReference type="ChEBI" id="CHEBI:15378"/>
        <dbReference type="ChEBI" id="CHEBI:30616"/>
        <dbReference type="ChEBI" id="CHEBI:43474"/>
        <dbReference type="ChEBI" id="CHEBI:137981"/>
        <dbReference type="ChEBI" id="CHEBI:147287"/>
        <dbReference type="ChEBI" id="CHEBI:456216"/>
        <dbReference type="EC" id="6.3.3.1"/>
    </reaction>
</comment>
<evidence type="ECO:0000256" key="2">
    <source>
        <dbReference type="ARBA" id="ARBA00004686"/>
    </source>
</evidence>
<evidence type="ECO:0000256" key="3">
    <source>
        <dbReference type="ARBA" id="ARBA00010280"/>
    </source>
</evidence>
<feature type="domain" description="PurM-like N-terminal" evidence="16">
    <location>
        <begin position="66"/>
        <end position="172"/>
    </location>
</feature>
<dbReference type="GO" id="GO:0006189">
    <property type="term" value="P:'de novo' IMP biosynthetic process"/>
    <property type="evidence" value="ECO:0007669"/>
    <property type="project" value="UniProtKB-UniRule"/>
</dbReference>
<dbReference type="InterPro" id="IPR004733">
    <property type="entry name" value="PurM_cligase"/>
</dbReference>
<evidence type="ECO:0000256" key="15">
    <source>
        <dbReference type="HAMAP-Rule" id="MF_00741"/>
    </source>
</evidence>
<feature type="domain" description="PurM-like C-terminal" evidence="17">
    <location>
        <begin position="184"/>
        <end position="354"/>
    </location>
</feature>
<keyword evidence="9 15" id="KW-0658">Purine biosynthesis</keyword>
<comment type="subcellular location">
    <subcellularLocation>
        <location evidence="1 15">Cytoplasm</location>
    </subcellularLocation>
</comment>
<dbReference type="GO" id="GO:0005524">
    <property type="term" value="F:ATP binding"/>
    <property type="evidence" value="ECO:0007669"/>
    <property type="project" value="UniProtKB-KW"/>
</dbReference>
<dbReference type="Gene3D" id="3.90.650.10">
    <property type="entry name" value="PurM-like C-terminal domain"/>
    <property type="match status" value="1"/>
</dbReference>
<dbReference type="AlphaFoldDB" id="A0AAU7C6W1"/>
<dbReference type="NCBIfam" id="TIGR00878">
    <property type="entry name" value="purM"/>
    <property type="match status" value="1"/>
</dbReference>
<reference evidence="18" key="1">
    <citation type="submission" date="2024-05" db="EMBL/GenBank/DDBJ databases">
        <title>Planctomycetes of the genus Singulisphaera possess chitinolytic capabilities.</title>
        <authorList>
            <person name="Ivanova A."/>
        </authorList>
    </citation>
    <scope>NUCLEOTIDE SEQUENCE</scope>
    <source>
        <strain evidence="18">Ch08T</strain>
    </source>
</reference>
<evidence type="ECO:0000256" key="10">
    <source>
        <dbReference type="ARBA" id="ARBA00022840"/>
    </source>
</evidence>
<accession>A0AAU7C6W1</accession>
<dbReference type="PANTHER" id="PTHR10520:SF12">
    <property type="entry name" value="TRIFUNCTIONAL PURINE BIOSYNTHETIC PROTEIN ADENOSINE-3"/>
    <property type="match status" value="1"/>
</dbReference>
<evidence type="ECO:0000256" key="4">
    <source>
        <dbReference type="ARBA" id="ARBA00013047"/>
    </source>
</evidence>
<dbReference type="InterPro" id="IPR036676">
    <property type="entry name" value="PurM-like_C_sf"/>
</dbReference>
<evidence type="ECO:0000259" key="17">
    <source>
        <dbReference type="Pfam" id="PF02769"/>
    </source>
</evidence>
<dbReference type="GO" id="GO:0004637">
    <property type="term" value="F:phosphoribosylamine-glycine ligase activity"/>
    <property type="evidence" value="ECO:0007669"/>
    <property type="project" value="TreeGrafter"/>
</dbReference>
<dbReference type="InterPro" id="IPR016188">
    <property type="entry name" value="PurM-like_N"/>
</dbReference>
<evidence type="ECO:0000256" key="11">
    <source>
        <dbReference type="ARBA" id="ARBA00031908"/>
    </source>
</evidence>
<dbReference type="GO" id="GO:0005829">
    <property type="term" value="C:cytosol"/>
    <property type="evidence" value="ECO:0007669"/>
    <property type="project" value="TreeGrafter"/>
</dbReference>
<dbReference type="RefSeq" id="WP_406693400.1">
    <property type="nucleotide sequence ID" value="NZ_CP155447.1"/>
</dbReference>
<dbReference type="GO" id="GO:0004641">
    <property type="term" value="F:phosphoribosylformylglycinamidine cyclo-ligase activity"/>
    <property type="evidence" value="ECO:0007669"/>
    <property type="project" value="UniProtKB-UniRule"/>
</dbReference>
<keyword evidence="6 15" id="KW-0963">Cytoplasm</keyword>
<dbReference type="CDD" id="cd02196">
    <property type="entry name" value="PurM"/>
    <property type="match status" value="1"/>
</dbReference>
<keyword evidence="10 15" id="KW-0067">ATP-binding</keyword>
<comment type="pathway">
    <text evidence="2 15">Purine metabolism; IMP biosynthesis via de novo pathway; 5-amino-1-(5-phospho-D-ribosyl)imidazole from N(2)-formyl-N(1)-(5-phospho-D-ribosyl)glycinamide: step 2/2.</text>
</comment>
<dbReference type="InterPro" id="IPR036921">
    <property type="entry name" value="PurM-like_N_sf"/>
</dbReference>
<organism evidence="18">
    <name type="scientific">Singulisphaera sp. Ch08</name>
    <dbReference type="NCBI Taxonomy" id="3120278"/>
    <lineage>
        <taxon>Bacteria</taxon>
        <taxon>Pseudomonadati</taxon>
        <taxon>Planctomycetota</taxon>
        <taxon>Planctomycetia</taxon>
        <taxon>Isosphaerales</taxon>
        <taxon>Isosphaeraceae</taxon>
        <taxon>Singulisphaera</taxon>
    </lineage>
</organism>
<evidence type="ECO:0000256" key="9">
    <source>
        <dbReference type="ARBA" id="ARBA00022755"/>
    </source>
</evidence>
<evidence type="ECO:0000256" key="7">
    <source>
        <dbReference type="ARBA" id="ARBA00022598"/>
    </source>
</evidence>
<comment type="similarity">
    <text evidence="3 15">Belongs to the AIR synthase family.</text>
</comment>
<dbReference type="Gene3D" id="3.30.1330.10">
    <property type="entry name" value="PurM-like, N-terminal domain"/>
    <property type="match status" value="1"/>
</dbReference>
<keyword evidence="8 15" id="KW-0547">Nucleotide-binding</keyword>
<evidence type="ECO:0000259" key="16">
    <source>
        <dbReference type="Pfam" id="PF00586"/>
    </source>
</evidence>
<evidence type="ECO:0000256" key="5">
    <source>
        <dbReference type="ARBA" id="ARBA00020367"/>
    </source>
</evidence>
<dbReference type="Pfam" id="PF00586">
    <property type="entry name" value="AIRS"/>
    <property type="match status" value="1"/>
</dbReference>
<sequence>MSESIDYRAAGVDLDTYEETMAQLPPLLKRTYPLTPARVIEWKDGFAGLFRLDAKIGLLTRTYRDPVLVASTDGVGTKLKLAFATGRHATVGIDLVAMSVNDCLCAGAEPLLFLDYVAMSKDDPKLTRDVVQGISDGCIEAECALLGGETAILPDFYKAGEYDLAGFCLGVVERKHILDGKEIRPGDKVIGIASSGLHSNGYSLARKIALDAAGLQPDTFVPELGRTVADEFLEPTRIYVRAMKTVYRHYRVKRIVHGIAHITGGGLVDNTPRILPEGCSVRLRRGSWDIPKVFPWLQKLGNVPEAEMDRVFNMGIGLVMVVADYYADAIARYITSEAKLPAWVIGEVVKGDRTVEWA</sequence>
<evidence type="ECO:0000313" key="18">
    <source>
        <dbReference type="EMBL" id="XBH00729.1"/>
    </source>
</evidence>
<dbReference type="PANTHER" id="PTHR10520">
    <property type="entry name" value="TRIFUNCTIONAL PURINE BIOSYNTHETIC PROTEIN ADENOSINE-3-RELATED"/>
    <property type="match status" value="1"/>
</dbReference>
<evidence type="ECO:0000256" key="1">
    <source>
        <dbReference type="ARBA" id="ARBA00004496"/>
    </source>
</evidence>
<dbReference type="Pfam" id="PF02769">
    <property type="entry name" value="AIRS_C"/>
    <property type="match status" value="1"/>
</dbReference>
<evidence type="ECO:0000256" key="13">
    <source>
        <dbReference type="ARBA" id="ARBA00033093"/>
    </source>
</evidence>
<evidence type="ECO:0000256" key="14">
    <source>
        <dbReference type="ARBA" id="ARBA00049057"/>
    </source>
</evidence>
<proteinExistence type="inferred from homology"/>
<evidence type="ECO:0000256" key="6">
    <source>
        <dbReference type="ARBA" id="ARBA00022490"/>
    </source>
</evidence>
<dbReference type="GO" id="GO:0046084">
    <property type="term" value="P:adenine biosynthetic process"/>
    <property type="evidence" value="ECO:0007669"/>
    <property type="project" value="TreeGrafter"/>
</dbReference>
<dbReference type="InterPro" id="IPR010918">
    <property type="entry name" value="PurM-like_C_dom"/>
</dbReference>
<gene>
    <name evidence="15 18" type="primary">purM</name>
    <name evidence="18" type="ORF">V5E97_20455</name>
</gene>
<dbReference type="EMBL" id="CP155447">
    <property type="protein sequence ID" value="XBH00729.1"/>
    <property type="molecule type" value="Genomic_DNA"/>
</dbReference>
<dbReference type="SUPFAM" id="SSF56042">
    <property type="entry name" value="PurM C-terminal domain-like"/>
    <property type="match status" value="1"/>
</dbReference>
<dbReference type="FunFam" id="3.90.650.10:FF:000011">
    <property type="entry name" value="Phosphoribosylformylglycinamidine cyclo-ligase"/>
    <property type="match status" value="1"/>
</dbReference>
<keyword evidence="7 15" id="KW-0436">Ligase</keyword>
<dbReference type="HAMAP" id="MF_00741">
    <property type="entry name" value="AIRS"/>
    <property type="match status" value="1"/>
</dbReference>
<evidence type="ECO:0000256" key="12">
    <source>
        <dbReference type="ARBA" id="ARBA00032931"/>
    </source>
</evidence>
<name>A0AAU7C6W1_9BACT</name>
<protein>
    <recommendedName>
        <fullName evidence="5 15">Phosphoribosylformylglycinamidine cyclo-ligase</fullName>
        <ecNumber evidence="4 15">6.3.3.1</ecNumber>
    </recommendedName>
    <alternativeName>
        <fullName evidence="12 15">AIR synthase</fullName>
    </alternativeName>
    <alternativeName>
        <fullName evidence="13 15">AIRS</fullName>
    </alternativeName>
    <alternativeName>
        <fullName evidence="11 15">Phosphoribosyl-aminoimidazole synthetase</fullName>
    </alternativeName>
</protein>
<dbReference type="EC" id="6.3.3.1" evidence="4 15"/>